<evidence type="ECO:0008006" key="3">
    <source>
        <dbReference type="Google" id="ProtNLM"/>
    </source>
</evidence>
<proteinExistence type="predicted"/>
<feature type="non-terminal residue" evidence="1">
    <location>
        <position position="256"/>
    </location>
</feature>
<evidence type="ECO:0000313" key="1">
    <source>
        <dbReference type="EMBL" id="KIL60606.1"/>
    </source>
</evidence>
<organism evidence="1 2">
    <name type="scientific">Amanita muscaria (strain Koide BX008)</name>
    <dbReference type="NCBI Taxonomy" id="946122"/>
    <lineage>
        <taxon>Eukaryota</taxon>
        <taxon>Fungi</taxon>
        <taxon>Dikarya</taxon>
        <taxon>Basidiomycota</taxon>
        <taxon>Agaricomycotina</taxon>
        <taxon>Agaricomycetes</taxon>
        <taxon>Agaricomycetidae</taxon>
        <taxon>Agaricales</taxon>
        <taxon>Pluteineae</taxon>
        <taxon>Amanitaceae</taxon>
        <taxon>Amanita</taxon>
    </lineage>
</organism>
<dbReference type="InterPro" id="IPR051055">
    <property type="entry name" value="PIF1_helicase"/>
</dbReference>
<dbReference type="PANTHER" id="PTHR47642:SF5">
    <property type="entry name" value="ATP-DEPENDENT DNA HELICASE"/>
    <property type="match status" value="1"/>
</dbReference>
<accession>A0A0C2WUY7</accession>
<reference evidence="1 2" key="1">
    <citation type="submission" date="2014-04" db="EMBL/GenBank/DDBJ databases">
        <title>Evolutionary Origins and Diversification of the Mycorrhizal Mutualists.</title>
        <authorList>
            <consortium name="DOE Joint Genome Institute"/>
            <consortium name="Mycorrhizal Genomics Consortium"/>
            <person name="Kohler A."/>
            <person name="Kuo A."/>
            <person name="Nagy L.G."/>
            <person name="Floudas D."/>
            <person name="Copeland A."/>
            <person name="Barry K.W."/>
            <person name="Cichocki N."/>
            <person name="Veneault-Fourrey C."/>
            <person name="LaButti K."/>
            <person name="Lindquist E.A."/>
            <person name="Lipzen A."/>
            <person name="Lundell T."/>
            <person name="Morin E."/>
            <person name="Murat C."/>
            <person name="Riley R."/>
            <person name="Ohm R."/>
            <person name="Sun H."/>
            <person name="Tunlid A."/>
            <person name="Henrissat B."/>
            <person name="Grigoriev I.V."/>
            <person name="Hibbett D.S."/>
            <person name="Martin F."/>
        </authorList>
    </citation>
    <scope>NUCLEOTIDE SEQUENCE [LARGE SCALE GENOMIC DNA]</scope>
    <source>
        <strain evidence="1 2">Koide BX008</strain>
    </source>
</reference>
<dbReference type="HOGENOM" id="CLU_084958_0_0_1"/>
<protein>
    <recommendedName>
        <fullName evidence="3">DNA helicase</fullName>
    </recommendedName>
</protein>
<dbReference type="Proteomes" id="UP000054549">
    <property type="component" value="Unassembled WGS sequence"/>
</dbReference>
<dbReference type="EMBL" id="KN818296">
    <property type="protein sequence ID" value="KIL60606.1"/>
    <property type="molecule type" value="Genomic_DNA"/>
</dbReference>
<dbReference type="PANTHER" id="PTHR47642">
    <property type="entry name" value="ATP-DEPENDENT DNA HELICASE"/>
    <property type="match status" value="1"/>
</dbReference>
<sequence>MNIKGGLPSEDRIRKLAEHWKHIRYLIIDEYSMISREFLAMLSKILSFPPVKGKKRSPLYFPTSLHDSDQQNAGSELYRQFTTVFVLRQQMRVKDPEWQAVLQRARHGKCEATDLELLRNSQIDMLLDSLPLAFTEPASPWAEAFLVTPRNGVRKKWNATAVRQHCRRSQQQLLICPSEDTKKGRTKLSTGERLAVLKRKTEGKGNQSDRLQLEEEILLAKGLKVMLVTNVQTDFDMANGARGTVVDIILDPREAD</sequence>
<dbReference type="AlphaFoldDB" id="A0A0C2WUY7"/>
<gene>
    <name evidence="1" type="ORF">M378DRAFT_83570</name>
</gene>
<keyword evidence="2" id="KW-1185">Reference proteome</keyword>
<evidence type="ECO:0000313" key="2">
    <source>
        <dbReference type="Proteomes" id="UP000054549"/>
    </source>
</evidence>
<name>A0A0C2WUY7_AMAMK</name>
<dbReference type="InParanoid" id="A0A0C2WUY7"/>
<dbReference type="STRING" id="946122.A0A0C2WUY7"/>
<dbReference type="OrthoDB" id="2986975at2759"/>